<proteinExistence type="predicted"/>
<dbReference type="Gene3D" id="3.10.180.10">
    <property type="entry name" value="2,3-Dihydroxybiphenyl 1,2-Dioxygenase, domain 1"/>
    <property type="match status" value="1"/>
</dbReference>
<dbReference type="InterPro" id="IPR029068">
    <property type="entry name" value="Glyas_Bleomycin-R_OHBP_Dase"/>
</dbReference>
<dbReference type="SUPFAM" id="SSF54593">
    <property type="entry name" value="Glyoxalase/Bleomycin resistance protein/Dihydroxybiphenyl dioxygenase"/>
    <property type="match status" value="1"/>
</dbReference>
<gene>
    <name evidence="1" type="ORF">Y036_6311</name>
</gene>
<protein>
    <submittedName>
        <fullName evidence="1">Glyoxalase-like domain protein</fullName>
    </submittedName>
</protein>
<reference evidence="1 2" key="1">
    <citation type="submission" date="2014-08" db="EMBL/GenBank/DDBJ databases">
        <authorList>
            <person name="Bunnell A."/>
            <person name="Chain P.S."/>
            <person name="Chertkov O."/>
            <person name="Currie B.J."/>
            <person name="Daligault H.E."/>
            <person name="Davenport K.W."/>
            <person name="Davis C."/>
            <person name="Gleasner C.D."/>
            <person name="Johnson S.L."/>
            <person name="Kaestli M."/>
            <person name="Koren S."/>
            <person name="Kunde Y.A."/>
            <person name="Mayo M."/>
            <person name="McMurry K.K."/>
            <person name="Price E.P."/>
            <person name="Reitenga K.G."/>
            <person name="Robison R."/>
            <person name="Rosovitz M.J."/>
            <person name="Sarovich D.S."/>
            <person name="Teshima H."/>
        </authorList>
    </citation>
    <scope>NUCLEOTIDE SEQUENCE [LARGE SCALE GENOMIC DNA]</scope>
    <source>
        <strain evidence="1 2">MSHR44</strain>
    </source>
</reference>
<accession>A0A095U5Y8</accession>
<dbReference type="OrthoDB" id="9812656at2"/>
<dbReference type="RefSeq" id="WP_004525303.1">
    <property type="nucleotide sequence ID" value="NZ_CP008779.1"/>
</dbReference>
<sequence>MAIEVVELHHVGFRVAPEQADAMLDFYRDMLSLPLDRTRWKIPGIYGSWIDLPNGTQLHILGSDAPSRYAKGPGQDPVSNHIALAVEDVRAAEQTLVARGIGYFTLENIASPNLKQLFLHDPAGNLVELHQADARRPGITQADRQAPPVGNE</sequence>
<dbReference type="EMBL" id="JQIM01000006">
    <property type="protein sequence ID" value="KGX20281.1"/>
    <property type="molecule type" value="Genomic_DNA"/>
</dbReference>
<dbReference type="Proteomes" id="UP000030475">
    <property type="component" value="Unassembled WGS sequence"/>
</dbReference>
<name>A0A095U5Y8_BURPE</name>
<dbReference type="Pfam" id="PF00903">
    <property type="entry name" value="Glyoxalase"/>
    <property type="match status" value="1"/>
</dbReference>
<dbReference type="InterPro" id="IPR037523">
    <property type="entry name" value="VOC_core"/>
</dbReference>
<organism evidence="1 2">
    <name type="scientific">Burkholderia pseudomallei</name>
    <name type="common">Pseudomonas pseudomallei</name>
    <dbReference type="NCBI Taxonomy" id="28450"/>
    <lineage>
        <taxon>Bacteria</taxon>
        <taxon>Pseudomonadati</taxon>
        <taxon>Pseudomonadota</taxon>
        <taxon>Betaproteobacteria</taxon>
        <taxon>Burkholderiales</taxon>
        <taxon>Burkholderiaceae</taxon>
        <taxon>Burkholderia</taxon>
        <taxon>pseudomallei group</taxon>
    </lineage>
</organism>
<dbReference type="AlphaFoldDB" id="A0A095U5Y8"/>
<evidence type="ECO:0000313" key="2">
    <source>
        <dbReference type="Proteomes" id="UP000030475"/>
    </source>
</evidence>
<evidence type="ECO:0000313" key="1">
    <source>
        <dbReference type="EMBL" id="KGX20281.1"/>
    </source>
</evidence>
<comment type="caution">
    <text evidence="1">The sequence shown here is derived from an EMBL/GenBank/DDBJ whole genome shotgun (WGS) entry which is preliminary data.</text>
</comment>
<dbReference type="PROSITE" id="PS51819">
    <property type="entry name" value="VOC"/>
    <property type="match status" value="1"/>
</dbReference>
<dbReference type="InterPro" id="IPR004360">
    <property type="entry name" value="Glyas_Fos-R_dOase_dom"/>
</dbReference>